<evidence type="ECO:0000256" key="4">
    <source>
        <dbReference type="ARBA" id="ARBA00022728"/>
    </source>
</evidence>
<feature type="region of interest" description="Disordered" evidence="8">
    <location>
        <begin position="1"/>
        <end position="41"/>
    </location>
</feature>
<keyword evidence="5" id="KW-0677">Repeat</keyword>
<evidence type="ECO:0000256" key="5">
    <source>
        <dbReference type="ARBA" id="ARBA00022737"/>
    </source>
</evidence>
<keyword evidence="7" id="KW-0539">Nucleus</keyword>
<proteinExistence type="inferred from homology"/>
<dbReference type="InterPro" id="IPR054573">
    <property type="entry name" value="PP2A/SF3B1-like_HEAT"/>
</dbReference>
<comment type="subcellular location">
    <subcellularLocation>
        <location evidence="1">Nucleus</location>
    </subcellularLocation>
</comment>
<dbReference type="Proteomes" id="UP001281761">
    <property type="component" value="Unassembled WGS sequence"/>
</dbReference>
<gene>
    <name evidence="12" type="ORF">BLNAU_7555</name>
</gene>
<keyword evidence="3" id="KW-0507">mRNA processing</keyword>
<protein>
    <submittedName>
        <fullName evidence="12">Splicing factor 3B subunit 1</fullName>
    </submittedName>
</protein>
<evidence type="ECO:0000256" key="3">
    <source>
        <dbReference type="ARBA" id="ARBA00022664"/>
    </source>
</evidence>
<organism evidence="12 13">
    <name type="scientific">Blattamonas nauphoetae</name>
    <dbReference type="NCBI Taxonomy" id="2049346"/>
    <lineage>
        <taxon>Eukaryota</taxon>
        <taxon>Metamonada</taxon>
        <taxon>Preaxostyla</taxon>
        <taxon>Oxymonadida</taxon>
        <taxon>Blattamonas</taxon>
    </lineage>
</organism>
<evidence type="ECO:0000259" key="9">
    <source>
        <dbReference type="Pfam" id="PF08920"/>
    </source>
</evidence>
<comment type="caution">
    <text evidence="12">The sequence shown here is derived from an EMBL/GenBank/DDBJ whole genome shotgun (WGS) entry which is preliminary data.</text>
</comment>
<dbReference type="InterPro" id="IPR016024">
    <property type="entry name" value="ARM-type_fold"/>
</dbReference>
<evidence type="ECO:0000256" key="8">
    <source>
        <dbReference type="SAM" id="MobiDB-lite"/>
    </source>
</evidence>
<dbReference type="PANTHER" id="PTHR12097">
    <property type="entry name" value="SPLICING FACTOR 3B, SUBUNIT 1-RELATED"/>
    <property type="match status" value="1"/>
</dbReference>
<dbReference type="Gene3D" id="1.25.10.10">
    <property type="entry name" value="Leucine-rich Repeat Variant"/>
    <property type="match status" value="3"/>
</dbReference>
<feature type="domain" description="Dynein axonemal assembly factor 5 TPR repeats" evidence="11">
    <location>
        <begin position="361"/>
        <end position="499"/>
    </location>
</feature>
<keyword evidence="13" id="KW-1185">Reference proteome</keyword>
<feature type="compositionally biased region" description="Polar residues" evidence="8">
    <location>
        <begin position="30"/>
        <end position="41"/>
    </location>
</feature>
<dbReference type="InterPro" id="IPR038737">
    <property type="entry name" value="SF3b_su1-like"/>
</dbReference>
<feature type="compositionally biased region" description="Basic and acidic residues" evidence="8">
    <location>
        <begin position="1"/>
        <end position="17"/>
    </location>
</feature>
<evidence type="ECO:0000256" key="1">
    <source>
        <dbReference type="ARBA" id="ARBA00004123"/>
    </source>
</evidence>
<keyword evidence="4" id="KW-0747">Spliceosome</keyword>
<dbReference type="Pfam" id="PF22646">
    <property type="entry name" value="PPP2R1A-like_HEAT"/>
    <property type="match status" value="1"/>
</dbReference>
<feature type="domain" description="Phosphatase PP2A regulatory subunit A/Splicing factor 3B subunit 1-like HEAT repeat" evidence="10">
    <location>
        <begin position="805"/>
        <end position="881"/>
    </location>
</feature>
<dbReference type="InterPro" id="IPR011989">
    <property type="entry name" value="ARM-like"/>
</dbReference>
<evidence type="ECO:0000259" key="10">
    <source>
        <dbReference type="Pfam" id="PF22646"/>
    </source>
</evidence>
<evidence type="ECO:0000256" key="6">
    <source>
        <dbReference type="ARBA" id="ARBA00023187"/>
    </source>
</evidence>
<feature type="domain" description="Splicing factor 3B subunit 1" evidence="9">
    <location>
        <begin position="17"/>
        <end position="156"/>
    </location>
</feature>
<dbReference type="EMBL" id="JARBJD010000046">
    <property type="protein sequence ID" value="KAK2957399.1"/>
    <property type="molecule type" value="Genomic_DNA"/>
</dbReference>
<evidence type="ECO:0000313" key="12">
    <source>
        <dbReference type="EMBL" id="KAK2957399.1"/>
    </source>
</evidence>
<comment type="similarity">
    <text evidence="2">Belongs to the SF3B1 family.</text>
</comment>
<dbReference type="SUPFAM" id="SSF48371">
    <property type="entry name" value="ARM repeat"/>
    <property type="match status" value="1"/>
</dbReference>
<evidence type="ECO:0000313" key="13">
    <source>
        <dbReference type="Proteomes" id="UP001281761"/>
    </source>
</evidence>
<evidence type="ECO:0000259" key="11">
    <source>
        <dbReference type="Pfam" id="PF25757"/>
    </source>
</evidence>
<name>A0ABQ9Y153_9EUKA</name>
<dbReference type="Pfam" id="PF08920">
    <property type="entry name" value="SF3b1"/>
    <property type="match status" value="1"/>
</dbReference>
<accession>A0ABQ9Y153</accession>
<dbReference type="InterPro" id="IPR057978">
    <property type="entry name" value="TPR_DAAF5"/>
</dbReference>
<evidence type="ECO:0000256" key="7">
    <source>
        <dbReference type="ARBA" id="ARBA00023242"/>
    </source>
</evidence>
<dbReference type="InterPro" id="IPR015016">
    <property type="entry name" value="SF3b_su1"/>
</dbReference>
<evidence type="ECO:0000256" key="2">
    <source>
        <dbReference type="ARBA" id="ARBA00005754"/>
    </source>
</evidence>
<reference evidence="12 13" key="1">
    <citation type="journal article" date="2022" name="bioRxiv">
        <title>Genomics of Preaxostyla Flagellates Illuminates Evolutionary Transitions and the Path Towards Mitochondrial Loss.</title>
        <authorList>
            <person name="Novak L.V.F."/>
            <person name="Treitli S.C."/>
            <person name="Pyrih J."/>
            <person name="Halakuc P."/>
            <person name="Pipaliya S.V."/>
            <person name="Vacek V."/>
            <person name="Brzon O."/>
            <person name="Soukal P."/>
            <person name="Eme L."/>
            <person name="Dacks J.B."/>
            <person name="Karnkowska A."/>
            <person name="Elias M."/>
            <person name="Hampl V."/>
        </authorList>
    </citation>
    <scope>NUCLEOTIDE SEQUENCE [LARGE SCALE GENOMIC DNA]</scope>
    <source>
        <strain evidence="12">NAU3</strain>
        <tissue evidence="12">Gut</tissue>
    </source>
</reference>
<keyword evidence="6" id="KW-0508">mRNA splicing</keyword>
<dbReference type="Pfam" id="PF25757">
    <property type="entry name" value="TPR_DNAAF5"/>
    <property type="match status" value="1"/>
</dbReference>
<sequence>MSRWDAVPDGKAEDQAQPKRRSRWDDMASQPLSSGISQSVVQSNQTYSGEIGVFATPQATPLFQGKMGAELQTPGPLSPRRAAIEQAARSRWERELDERNRPLTDDEISAMLPESGYKILEVPGDYIPLITPARRLLATPSLSLAGDEFYSLPEEVSGLSTDIPSEVEGITIHPEEQETFKKILTTVDESTLKSEEMKEREFLTLILKVKNGTPQQRKTATRLITEKAKEFGADIILSNLLPMFMLKTLEEQERHLLVKILDRVLLKLDDAVRPYTHKILSVIEPLLIDKDYFARIEGREIIANLSKAVGLQTMIATMRPDIDSPDERIRNTTARAFAVTTVTFGINSMIPFIRAAFATRRSWEARQTAVRIVRHVAEFVGCGVLPYLGDLVKCIQAGVTDEAVQVRRFTALALSELAEACAPYGAHAFKDVALRVLESLQKEKSKTRVAFLKCAGSLVPLFEGKLALSYIKSLSKTLVEEFSSPDDEMRKTVMKVVQQCISSPVESEAILSNQLVPKFFESFWASRVTRDRMSANQLVATTAELAKKVGAPEVVTRLHGFLKEKDISLSMRAAQAILRIVKNNSLELLQNEAAQLVDSLLFAIQSSDNPIAAQSAYAGGDRELQNVFVTCFGAVGQALNVRFEPFITNIVAKIYHRINSKDANIRQQSADLIVALAPVLFACHDEDILNQLYQAMYECLGEEFPEVLGSILGALKSIVNTIGMRKLNPPVSDLLPRLTPILRNRHEKVQENCVDLVGRIAERAAEAVSPREWCRICFELVDIFRTPRRNIRQAAVNAFGFIAKAVDPQEVLSVLLKNLRVQERTNRVCTTIAIAIVADQCQPFVVLPLLMNEYKVPELNVQNGVLKSLSFLFEYIGETAKDYIYSITTLLENALVDRDLVHRQTAAATLKHLALGVFGLGKEDAILHLLNCLWPNIFETSPHVISAVFDAIDGCRVCLGPTRILQYTVQGLFHPARKVRDVYWRIYNMTYIGNQDALVPSYPTLENDGDRTYQRRELELLF</sequence>